<dbReference type="GO" id="GO:0016705">
    <property type="term" value="F:oxidoreductase activity, acting on paired donors, with incorporation or reduction of molecular oxygen"/>
    <property type="evidence" value="ECO:0007669"/>
    <property type="project" value="InterPro"/>
</dbReference>
<organism evidence="9 10">
    <name type="scientific">Fusarium albosuccineum</name>
    <dbReference type="NCBI Taxonomy" id="1237068"/>
    <lineage>
        <taxon>Eukaryota</taxon>
        <taxon>Fungi</taxon>
        <taxon>Dikarya</taxon>
        <taxon>Ascomycota</taxon>
        <taxon>Pezizomycotina</taxon>
        <taxon>Sordariomycetes</taxon>
        <taxon>Hypocreomycetidae</taxon>
        <taxon>Hypocreales</taxon>
        <taxon>Nectriaceae</taxon>
        <taxon>Fusarium</taxon>
        <taxon>Fusarium decemcellulare species complex</taxon>
    </lineage>
</organism>
<dbReference type="Gene3D" id="1.10.630.10">
    <property type="entry name" value="Cytochrome P450"/>
    <property type="match status" value="1"/>
</dbReference>
<name>A0A8H4P8T8_9HYPO</name>
<evidence type="ECO:0000256" key="2">
    <source>
        <dbReference type="ARBA" id="ARBA00022617"/>
    </source>
</evidence>
<keyword evidence="7" id="KW-1133">Transmembrane helix</keyword>
<dbReference type="GO" id="GO:0020037">
    <property type="term" value="F:heme binding"/>
    <property type="evidence" value="ECO:0007669"/>
    <property type="project" value="InterPro"/>
</dbReference>
<evidence type="ECO:0000256" key="1">
    <source>
        <dbReference type="ARBA" id="ARBA00010617"/>
    </source>
</evidence>
<comment type="caution">
    <text evidence="9">The sequence shown here is derived from an EMBL/GenBank/DDBJ whole genome shotgun (WGS) entry which is preliminary data.</text>
</comment>
<evidence type="ECO:0000256" key="7">
    <source>
        <dbReference type="SAM" id="Phobius"/>
    </source>
</evidence>
<keyword evidence="10" id="KW-1185">Reference proteome</keyword>
<feature type="compositionally biased region" description="Low complexity" evidence="6">
    <location>
        <begin position="56"/>
        <end position="98"/>
    </location>
</feature>
<evidence type="ECO:0000256" key="4">
    <source>
        <dbReference type="ARBA" id="ARBA00023004"/>
    </source>
</evidence>
<keyword evidence="8" id="KW-0732">Signal</keyword>
<dbReference type="GO" id="GO:0005506">
    <property type="term" value="F:iron ion binding"/>
    <property type="evidence" value="ECO:0007669"/>
    <property type="project" value="InterPro"/>
</dbReference>
<keyword evidence="4 5" id="KW-0408">Iron</keyword>
<dbReference type="SUPFAM" id="SSF48264">
    <property type="entry name" value="Cytochrome P450"/>
    <property type="match status" value="1"/>
</dbReference>
<dbReference type="Proteomes" id="UP000554235">
    <property type="component" value="Unassembled WGS sequence"/>
</dbReference>
<feature type="chain" id="PRO_5034661126" evidence="8">
    <location>
        <begin position="18"/>
        <end position="736"/>
    </location>
</feature>
<feature type="signal peptide" evidence="8">
    <location>
        <begin position="1"/>
        <end position="17"/>
    </location>
</feature>
<keyword evidence="3 5" id="KW-0479">Metal-binding</keyword>
<dbReference type="AlphaFoldDB" id="A0A8H4P8T8"/>
<evidence type="ECO:0000256" key="8">
    <source>
        <dbReference type="SAM" id="SignalP"/>
    </source>
</evidence>
<accession>A0A8H4P8T8</accession>
<keyword evidence="2 5" id="KW-0349">Heme</keyword>
<evidence type="ECO:0000313" key="10">
    <source>
        <dbReference type="Proteomes" id="UP000554235"/>
    </source>
</evidence>
<evidence type="ECO:0000256" key="6">
    <source>
        <dbReference type="SAM" id="MobiDB-lite"/>
    </source>
</evidence>
<feature type="region of interest" description="Disordered" evidence="6">
    <location>
        <begin position="56"/>
        <end position="102"/>
    </location>
</feature>
<dbReference type="Pfam" id="PF00067">
    <property type="entry name" value="p450"/>
    <property type="match status" value="1"/>
</dbReference>
<gene>
    <name evidence="9" type="ORF">FALBO_11556</name>
</gene>
<dbReference type="InterPro" id="IPR050121">
    <property type="entry name" value="Cytochrome_P450_monoxygenase"/>
</dbReference>
<dbReference type="GO" id="GO:0004497">
    <property type="term" value="F:monooxygenase activity"/>
    <property type="evidence" value="ECO:0007669"/>
    <property type="project" value="InterPro"/>
</dbReference>
<protein>
    <submittedName>
        <fullName evidence="9">Cytochrome P450 4V3</fullName>
    </submittedName>
</protein>
<dbReference type="InterPro" id="IPR001128">
    <property type="entry name" value="Cyt_P450"/>
</dbReference>
<dbReference type="EMBL" id="JAADYS010001678">
    <property type="protein sequence ID" value="KAF4461643.1"/>
    <property type="molecule type" value="Genomic_DNA"/>
</dbReference>
<dbReference type="PANTHER" id="PTHR24305:SF166">
    <property type="entry name" value="CYTOCHROME P450 12A4, MITOCHONDRIAL-RELATED"/>
    <property type="match status" value="1"/>
</dbReference>
<keyword evidence="7" id="KW-0472">Membrane</keyword>
<evidence type="ECO:0000256" key="5">
    <source>
        <dbReference type="PIRSR" id="PIRSR602401-1"/>
    </source>
</evidence>
<comment type="cofactor">
    <cofactor evidence="5">
        <name>heme</name>
        <dbReference type="ChEBI" id="CHEBI:30413"/>
    </cofactor>
</comment>
<dbReference type="PRINTS" id="PR00385">
    <property type="entry name" value="P450"/>
</dbReference>
<sequence>MRFIVLALPIVFGAALAGPCRPSSAESSLTTTSETTALVDVTTTVSLSSTFAVTQSTEQSTDDTTTAVPTTETISASTTTSMAESTTESTAAATSTTAPSGQCKVPASLQCCQSVGTASSGPISLILRLLGIVVQDPNILIGATFYLICSAIGKHAVMDATVPRLRELLLQLTMVVSATSAAYLFYRWYTVRMRFRKLKAMGLRKSDERGSLPQPMMPHSLLWGHLGKLFELFVNPKDMPDDMAINYVQWHIVKDWKRHFPEEEHCPHVIYIDWWPLSMSYVLVTDPAVASQYLQSPSAPKIIADKNFVYAFTRNLDLISMDGDQWKEWRSRANPCFSARNILAQLPDMLEEMQIFTGLIKDKAGKDGAWGQVFQLEEAAMDLTFDVVCRTTVGASFGAQGRKKGQWGIREAFDDIAELFIFDVNIFSVWFYISPMRNYRLWRGRRTIDHTLMPFIEEEAKHAKGEGSRPHKTVLGAALKNDKRSAQQPRLKGRYLETILGQLKGFLFGGHDTTATSLCWAIHVLQKHPEALEKMRAEHDAVFGLDPTMASQKLHQDPALINSLPYTTGVVKETLRLYPSIVTSRKGSKDLNLVNVPGYPGLSFPTEGMMLWDGAQAIQMRDDLWIRATEFVPERWSATAGDPLYPPKDGLHAFAVGPRSCIAKDFALMEMKLGLVMLSRELDFAEPWDEWDEQQGKPGGVKGLIREYGGDRLYQIRTATVPRLKDGMPVKVRVRQ</sequence>
<dbReference type="InterPro" id="IPR036396">
    <property type="entry name" value="Cyt_P450_sf"/>
</dbReference>
<feature type="binding site" description="axial binding residue" evidence="5">
    <location>
        <position position="661"/>
    </location>
    <ligand>
        <name>heme</name>
        <dbReference type="ChEBI" id="CHEBI:30413"/>
    </ligand>
    <ligandPart>
        <name>Fe</name>
        <dbReference type="ChEBI" id="CHEBI:18248"/>
    </ligandPart>
</feature>
<dbReference type="PRINTS" id="PR00463">
    <property type="entry name" value="EP450I"/>
</dbReference>
<dbReference type="CDD" id="cd23507">
    <property type="entry name" value="hydrophobin_I"/>
    <property type="match status" value="1"/>
</dbReference>
<reference evidence="9 10" key="1">
    <citation type="submission" date="2020-01" db="EMBL/GenBank/DDBJ databases">
        <title>Identification and distribution of gene clusters putatively required for synthesis of sphingolipid metabolism inhibitors in phylogenetically diverse species of the filamentous fungus Fusarium.</title>
        <authorList>
            <person name="Kim H.-S."/>
            <person name="Busman M."/>
            <person name="Brown D.W."/>
            <person name="Divon H."/>
            <person name="Uhlig S."/>
            <person name="Proctor R.H."/>
        </authorList>
    </citation>
    <scope>NUCLEOTIDE SEQUENCE [LARGE SCALE GENOMIC DNA]</scope>
    <source>
        <strain evidence="9 10">NRRL 20459</strain>
    </source>
</reference>
<evidence type="ECO:0000256" key="3">
    <source>
        <dbReference type="ARBA" id="ARBA00022723"/>
    </source>
</evidence>
<dbReference type="PANTHER" id="PTHR24305">
    <property type="entry name" value="CYTOCHROME P450"/>
    <property type="match status" value="1"/>
</dbReference>
<dbReference type="InterPro" id="IPR002401">
    <property type="entry name" value="Cyt_P450_E_grp-I"/>
</dbReference>
<evidence type="ECO:0000313" key="9">
    <source>
        <dbReference type="EMBL" id="KAF4461643.1"/>
    </source>
</evidence>
<comment type="similarity">
    <text evidence="1">Belongs to the cytochrome P450 family.</text>
</comment>
<dbReference type="OrthoDB" id="10029320at2759"/>
<feature type="transmembrane region" description="Helical" evidence="7">
    <location>
        <begin position="168"/>
        <end position="189"/>
    </location>
</feature>
<proteinExistence type="inferred from homology"/>
<keyword evidence="7" id="KW-0812">Transmembrane</keyword>